<accession>A0ABV9QJK1</accession>
<name>A0ABV9QJK1_9FIRM</name>
<dbReference type="Pfam" id="PF07949">
    <property type="entry name" value="YbbR"/>
    <property type="match status" value="2"/>
</dbReference>
<dbReference type="PANTHER" id="PTHR37804:SF1">
    <property type="entry name" value="CDAA REGULATORY PROTEIN CDAR"/>
    <property type="match status" value="1"/>
</dbReference>
<evidence type="ECO:0000313" key="2">
    <source>
        <dbReference type="Proteomes" id="UP001595916"/>
    </source>
</evidence>
<dbReference type="InterPro" id="IPR012505">
    <property type="entry name" value="YbbR"/>
</dbReference>
<dbReference type="Proteomes" id="UP001595916">
    <property type="component" value="Unassembled WGS sequence"/>
</dbReference>
<evidence type="ECO:0000313" key="1">
    <source>
        <dbReference type="EMBL" id="MFC4804364.1"/>
    </source>
</evidence>
<dbReference type="Gene3D" id="2.170.120.30">
    <property type="match status" value="1"/>
</dbReference>
<dbReference type="InterPro" id="IPR053154">
    <property type="entry name" value="c-di-AMP_regulator"/>
</dbReference>
<dbReference type="Gene3D" id="2.170.120.40">
    <property type="entry name" value="YbbR-like domain"/>
    <property type="match status" value="2"/>
</dbReference>
<dbReference type="EMBL" id="JBHSHL010000014">
    <property type="protein sequence ID" value="MFC4804364.1"/>
    <property type="molecule type" value="Genomic_DNA"/>
</dbReference>
<organism evidence="1 2">
    <name type="scientific">Filifactor villosus</name>
    <dbReference type="NCBI Taxonomy" id="29374"/>
    <lineage>
        <taxon>Bacteria</taxon>
        <taxon>Bacillati</taxon>
        <taxon>Bacillota</taxon>
        <taxon>Clostridia</taxon>
        <taxon>Peptostreptococcales</taxon>
        <taxon>Filifactoraceae</taxon>
        <taxon>Filifactor</taxon>
    </lineage>
</organism>
<proteinExistence type="predicted"/>
<sequence length="403" mass="45505">MNKIFEKNMGIKMFSLLCSFFLWFYVMAVVDPIDTKDILINNIRFSYEGAQENEFTPIGSLPSIRLRVRGKNSDISKITPDNFSLNGIISNPKVGANRAVLKAELPTRITYEIVPGDIYIELDKLKVQSRTVEIVTVNSLPEDREVKVIDSNVKATYIEGPQSQLDKVDKVIARVDLSGQEEDFSQKINLLPIDDNGKEVANVTLNTEYVFVRVVINHKKTVDVLPNIIDTNNEGVLLSAYKAVPDKVTISGTKNRIDSIKGIYTQLINSSELQGRLDEKIKLDVPPGITTSVNEVILKRSAENLIEKTFVLSADKIDLRNFSRDEEEFLRSEIPDITYSVSISKEFEDELEESNVVLSMDKEKMDEGTLRIPIVLETDLPIDEYNIEPRSVTFSYNSDSVLQ</sequence>
<protein>
    <submittedName>
        <fullName evidence="1">YbbR-like domain-containing protein</fullName>
    </submittedName>
</protein>
<gene>
    <name evidence="1" type="ORF">ACFO4R_04640</name>
</gene>
<reference evidence="2" key="1">
    <citation type="journal article" date="2019" name="Int. J. Syst. Evol. Microbiol.">
        <title>The Global Catalogue of Microorganisms (GCM) 10K type strain sequencing project: providing services to taxonomists for standard genome sequencing and annotation.</title>
        <authorList>
            <consortium name="The Broad Institute Genomics Platform"/>
            <consortium name="The Broad Institute Genome Sequencing Center for Infectious Disease"/>
            <person name="Wu L."/>
            <person name="Ma J."/>
        </authorList>
    </citation>
    <scope>NUCLEOTIDE SEQUENCE [LARGE SCALE GENOMIC DNA]</scope>
    <source>
        <strain evidence="2">CCUG 46385</strain>
    </source>
</reference>
<keyword evidence="2" id="KW-1185">Reference proteome</keyword>
<dbReference type="RefSeq" id="WP_379787871.1">
    <property type="nucleotide sequence ID" value="NZ_JBHSHL010000014.1"/>
</dbReference>
<comment type="caution">
    <text evidence="1">The sequence shown here is derived from an EMBL/GenBank/DDBJ whole genome shotgun (WGS) entry which is preliminary data.</text>
</comment>
<dbReference type="PANTHER" id="PTHR37804">
    <property type="entry name" value="CDAA REGULATORY PROTEIN CDAR"/>
    <property type="match status" value="1"/>
</dbReference>